<dbReference type="PANTHER" id="PTHR43537:SF47">
    <property type="entry name" value="REGULATORY PROTEIN GNTR HTH"/>
    <property type="match status" value="1"/>
</dbReference>
<dbReference type="PROSITE" id="PS50949">
    <property type="entry name" value="HTH_GNTR"/>
    <property type="match status" value="1"/>
</dbReference>
<dbReference type="SMART" id="SM00345">
    <property type="entry name" value="HTH_GNTR"/>
    <property type="match status" value="1"/>
</dbReference>
<evidence type="ECO:0000313" key="5">
    <source>
        <dbReference type="EMBL" id="UVI31672.1"/>
    </source>
</evidence>
<dbReference type="EMBL" id="CP091430">
    <property type="protein sequence ID" value="UVI31672.1"/>
    <property type="molecule type" value="Genomic_DNA"/>
</dbReference>
<keyword evidence="1" id="KW-0805">Transcription regulation</keyword>
<dbReference type="SUPFAM" id="SSF46785">
    <property type="entry name" value="Winged helix' DNA-binding domain"/>
    <property type="match status" value="1"/>
</dbReference>
<dbReference type="Pfam" id="PF07729">
    <property type="entry name" value="FCD"/>
    <property type="match status" value="1"/>
</dbReference>
<dbReference type="InterPro" id="IPR036390">
    <property type="entry name" value="WH_DNA-bd_sf"/>
</dbReference>
<organism evidence="5 6">
    <name type="scientific">Paenibacillus spongiae</name>
    <dbReference type="NCBI Taxonomy" id="2909671"/>
    <lineage>
        <taxon>Bacteria</taxon>
        <taxon>Bacillati</taxon>
        <taxon>Bacillota</taxon>
        <taxon>Bacilli</taxon>
        <taxon>Bacillales</taxon>
        <taxon>Paenibacillaceae</taxon>
        <taxon>Paenibacillus</taxon>
    </lineage>
</organism>
<evidence type="ECO:0000259" key="4">
    <source>
        <dbReference type="PROSITE" id="PS50949"/>
    </source>
</evidence>
<keyword evidence="6" id="KW-1185">Reference proteome</keyword>
<evidence type="ECO:0000313" key="6">
    <source>
        <dbReference type="Proteomes" id="UP001057877"/>
    </source>
</evidence>
<gene>
    <name evidence="5" type="ORF">L1F29_07605</name>
</gene>
<dbReference type="InterPro" id="IPR011711">
    <property type="entry name" value="GntR_C"/>
</dbReference>
<evidence type="ECO:0000256" key="1">
    <source>
        <dbReference type="ARBA" id="ARBA00023015"/>
    </source>
</evidence>
<keyword evidence="2" id="KW-0238">DNA-binding</keyword>
<dbReference type="Pfam" id="PF00392">
    <property type="entry name" value="GntR"/>
    <property type="match status" value="1"/>
</dbReference>
<dbReference type="Gene3D" id="1.20.120.530">
    <property type="entry name" value="GntR ligand-binding domain-like"/>
    <property type="match status" value="1"/>
</dbReference>
<dbReference type="SUPFAM" id="SSF48008">
    <property type="entry name" value="GntR ligand-binding domain-like"/>
    <property type="match status" value="1"/>
</dbReference>
<dbReference type="SMART" id="SM00895">
    <property type="entry name" value="FCD"/>
    <property type="match status" value="1"/>
</dbReference>
<evidence type="ECO:0000256" key="2">
    <source>
        <dbReference type="ARBA" id="ARBA00023125"/>
    </source>
</evidence>
<reference evidence="5" key="1">
    <citation type="submission" date="2022-01" db="EMBL/GenBank/DDBJ databases">
        <title>Paenibacillus spongiae sp. nov., isolated from marine sponge.</title>
        <authorList>
            <person name="Li Z."/>
            <person name="Zhang M."/>
        </authorList>
    </citation>
    <scope>NUCLEOTIDE SEQUENCE</scope>
    <source>
        <strain evidence="5">PHS-Z3</strain>
    </source>
</reference>
<evidence type="ECO:0000256" key="3">
    <source>
        <dbReference type="ARBA" id="ARBA00023163"/>
    </source>
</evidence>
<sequence>MLQKTNRLTLVEQVAIQMEALIESGQWNVGMRIPAEPELMAELSVSRNTLREAIRALTHAGLLKTRQGDGTYVCSSSALGAALERRLLRSDLIRTLEVRHALEREAAYLAAIHRTEEDAASMLICLQACERAAADNDREAYVAADLQLHQTIMAASHNDILVELYHHLIQAVRESISTLLKPDNQTMYLQSHRQVIEAIVACDAEAAVAAVHRYIEDSKRENGSGMEALS</sequence>
<dbReference type="CDD" id="cd07377">
    <property type="entry name" value="WHTH_GntR"/>
    <property type="match status" value="1"/>
</dbReference>
<keyword evidence="3" id="KW-0804">Transcription</keyword>
<protein>
    <submittedName>
        <fullName evidence="5">FadR family transcriptional regulator</fullName>
    </submittedName>
</protein>
<dbReference type="InterPro" id="IPR000524">
    <property type="entry name" value="Tscrpt_reg_HTH_GntR"/>
</dbReference>
<dbReference type="InterPro" id="IPR008920">
    <property type="entry name" value="TF_FadR/GntR_C"/>
</dbReference>
<accession>A0ABY5SCI4</accession>
<dbReference type="Proteomes" id="UP001057877">
    <property type="component" value="Chromosome"/>
</dbReference>
<dbReference type="PANTHER" id="PTHR43537">
    <property type="entry name" value="TRANSCRIPTIONAL REGULATOR, GNTR FAMILY"/>
    <property type="match status" value="1"/>
</dbReference>
<name>A0ABY5SCI4_9BACL</name>
<feature type="domain" description="HTH gntR-type" evidence="4">
    <location>
        <begin position="8"/>
        <end position="76"/>
    </location>
</feature>
<proteinExistence type="predicted"/>
<dbReference type="PRINTS" id="PR00035">
    <property type="entry name" value="HTHGNTR"/>
</dbReference>
<dbReference type="InterPro" id="IPR036388">
    <property type="entry name" value="WH-like_DNA-bd_sf"/>
</dbReference>
<dbReference type="Gene3D" id="1.10.10.10">
    <property type="entry name" value="Winged helix-like DNA-binding domain superfamily/Winged helix DNA-binding domain"/>
    <property type="match status" value="1"/>
</dbReference>
<dbReference type="RefSeq" id="WP_258387734.1">
    <property type="nucleotide sequence ID" value="NZ_CP091430.1"/>
</dbReference>